<dbReference type="GO" id="GO:0046930">
    <property type="term" value="C:pore complex"/>
    <property type="evidence" value="ECO:0007669"/>
    <property type="project" value="UniProtKB-KW"/>
</dbReference>
<comment type="subunit">
    <text evidence="2">Homotrimer.</text>
</comment>
<keyword evidence="6" id="KW-0732">Signal</keyword>
<evidence type="ECO:0000256" key="6">
    <source>
        <dbReference type="ARBA" id="ARBA00022729"/>
    </source>
</evidence>
<keyword evidence="10" id="KW-0998">Cell outer membrane</keyword>
<proteinExistence type="predicted"/>
<evidence type="ECO:0000256" key="9">
    <source>
        <dbReference type="ARBA" id="ARBA00023136"/>
    </source>
</evidence>
<dbReference type="Pfam" id="PF13609">
    <property type="entry name" value="Porin_4"/>
    <property type="match status" value="1"/>
</dbReference>
<dbReference type="GO" id="GO:0034220">
    <property type="term" value="P:monoatomic ion transmembrane transport"/>
    <property type="evidence" value="ECO:0007669"/>
    <property type="project" value="InterPro"/>
</dbReference>
<dbReference type="InterPro" id="IPR001702">
    <property type="entry name" value="Porin_Gram-ve"/>
</dbReference>
<dbReference type="PANTHER" id="PTHR34501:SF9">
    <property type="entry name" value="MAJOR OUTER MEMBRANE PROTEIN P.IA"/>
    <property type="match status" value="1"/>
</dbReference>
<dbReference type="InterPro" id="IPR002299">
    <property type="entry name" value="Porin_Neis"/>
</dbReference>
<evidence type="ECO:0000256" key="5">
    <source>
        <dbReference type="ARBA" id="ARBA00022692"/>
    </source>
</evidence>
<sequence length="437" mass="45896">MQARRKRCHIPFLSVRYIPPVAATGQRVRRAADDINHIANHRSSEKVLNKNLLATAALASFAAFASTAHAQSNVTLYGIIDAGISYVNNSATRTGSDHLFKYDDGVAQGSRWGLRGTEDLGGGLKAIFVLENGFNSGNGTLGQGGAMFGRQAYVGLAKNDAGSLTFGRQYSFSTDYLGANYSIGGQTVAGNYAYHINDVDQLTSSRINNAVKFSSASFYGVTFGGMYGFSNQAGAFAGSPTTTTGGVTTQGSSRAYSFGLNYKLGSFGIGAAYTDIRFPGSSTPAFSTAMANVATGGNKDLSTFGIGANYAFGGATVFGLWTNTRFESTTGATSKLNAYEAGGKYAFTPALTGGLGYTYMKLTDAADGKWQQVDASVDYALSKRTDVYLLGIYQHASGSNNGVDVQAQIGSSTSYFGTSGTGSNNQVAVRIGMRHKF</sequence>
<feature type="domain" description="Porin" evidence="11">
    <location>
        <begin position="55"/>
        <end position="389"/>
    </location>
</feature>
<dbReference type="SUPFAM" id="SSF56935">
    <property type="entry name" value="Porins"/>
    <property type="match status" value="1"/>
</dbReference>
<evidence type="ECO:0000256" key="2">
    <source>
        <dbReference type="ARBA" id="ARBA00011233"/>
    </source>
</evidence>
<keyword evidence="5" id="KW-0812">Transmembrane</keyword>
<evidence type="ECO:0000256" key="7">
    <source>
        <dbReference type="ARBA" id="ARBA00023065"/>
    </source>
</evidence>
<dbReference type="PRINTS" id="PR00184">
    <property type="entry name" value="NEISSPPORIN"/>
</dbReference>
<accession>A0A7Z7N358</accession>
<evidence type="ECO:0000256" key="3">
    <source>
        <dbReference type="ARBA" id="ARBA00022448"/>
    </source>
</evidence>
<keyword evidence="13" id="KW-1185">Reference proteome</keyword>
<keyword evidence="4" id="KW-1134">Transmembrane beta strand</keyword>
<evidence type="ECO:0000256" key="8">
    <source>
        <dbReference type="ARBA" id="ARBA00023114"/>
    </source>
</evidence>
<dbReference type="AlphaFoldDB" id="A0A7Z7N358"/>
<evidence type="ECO:0000313" key="13">
    <source>
        <dbReference type="Proteomes" id="UP000219522"/>
    </source>
</evidence>
<dbReference type="PRINTS" id="PR00182">
    <property type="entry name" value="ECOLNEIPORIN"/>
</dbReference>
<organism evidence="12 13">
    <name type="scientific">Caballeronia arationis</name>
    <dbReference type="NCBI Taxonomy" id="1777142"/>
    <lineage>
        <taxon>Bacteria</taxon>
        <taxon>Pseudomonadati</taxon>
        <taxon>Pseudomonadota</taxon>
        <taxon>Betaproteobacteria</taxon>
        <taxon>Burkholderiales</taxon>
        <taxon>Burkholderiaceae</taxon>
        <taxon>Caballeronia</taxon>
    </lineage>
</organism>
<dbReference type="Proteomes" id="UP000219522">
    <property type="component" value="Unassembled WGS sequence"/>
</dbReference>
<dbReference type="EMBL" id="OCSU01000001">
    <property type="protein sequence ID" value="SOE65554.1"/>
    <property type="molecule type" value="Genomic_DNA"/>
</dbReference>
<reference evidence="12 13" key="1">
    <citation type="submission" date="2017-09" db="EMBL/GenBank/DDBJ databases">
        <authorList>
            <person name="Varghese N."/>
            <person name="Submissions S."/>
        </authorList>
    </citation>
    <scope>NUCLEOTIDE SEQUENCE [LARGE SCALE GENOMIC DNA]</scope>
    <source>
        <strain evidence="12 13">OK806</strain>
    </source>
</reference>
<evidence type="ECO:0000259" key="11">
    <source>
        <dbReference type="Pfam" id="PF13609"/>
    </source>
</evidence>
<evidence type="ECO:0000256" key="4">
    <source>
        <dbReference type="ARBA" id="ARBA00022452"/>
    </source>
</evidence>
<dbReference type="CDD" id="cd00342">
    <property type="entry name" value="gram_neg_porins"/>
    <property type="match status" value="1"/>
</dbReference>
<keyword evidence="9" id="KW-0472">Membrane</keyword>
<keyword evidence="3" id="KW-0813">Transport</keyword>
<dbReference type="PANTHER" id="PTHR34501">
    <property type="entry name" value="PROTEIN YDDL-RELATED"/>
    <property type="match status" value="1"/>
</dbReference>
<evidence type="ECO:0000313" key="12">
    <source>
        <dbReference type="EMBL" id="SOE65554.1"/>
    </source>
</evidence>
<name>A0A7Z7N358_9BURK</name>
<evidence type="ECO:0000256" key="10">
    <source>
        <dbReference type="ARBA" id="ARBA00023237"/>
    </source>
</evidence>
<dbReference type="GO" id="GO:0015288">
    <property type="term" value="F:porin activity"/>
    <property type="evidence" value="ECO:0007669"/>
    <property type="project" value="UniProtKB-KW"/>
</dbReference>
<comment type="caution">
    <text evidence="12">The sequence shown here is derived from an EMBL/GenBank/DDBJ whole genome shotgun (WGS) entry which is preliminary data.</text>
</comment>
<dbReference type="InterPro" id="IPR050298">
    <property type="entry name" value="Gram-neg_bact_OMP"/>
</dbReference>
<dbReference type="InterPro" id="IPR033900">
    <property type="entry name" value="Gram_neg_porin_domain"/>
</dbReference>
<protein>
    <submittedName>
        <fullName evidence="12">Outer membrane protein (Porin)</fullName>
    </submittedName>
</protein>
<evidence type="ECO:0000256" key="1">
    <source>
        <dbReference type="ARBA" id="ARBA00004571"/>
    </source>
</evidence>
<dbReference type="Gene3D" id="2.40.160.10">
    <property type="entry name" value="Porin"/>
    <property type="match status" value="1"/>
</dbReference>
<comment type="subcellular location">
    <subcellularLocation>
        <location evidence="1">Cell outer membrane</location>
        <topology evidence="1">Multi-pass membrane protein</topology>
    </subcellularLocation>
</comment>
<keyword evidence="8" id="KW-0626">Porin</keyword>
<dbReference type="GO" id="GO:0009279">
    <property type="term" value="C:cell outer membrane"/>
    <property type="evidence" value="ECO:0007669"/>
    <property type="project" value="UniProtKB-SubCell"/>
</dbReference>
<gene>
    <name evidence="12" type="ORF">SAMN05446927_2922</name>
</gene>
<keyword evidence="7" id="KW-0406">Ion transport</keyword>
<dbReference type="InterPro" id="IPR023614">
    <property type="entry name" value="Porin_dom_sf"/>
</dbReference>